<dbReference type="AlphaFoldDB" id="A0A193FMY3"/>
<dbReference type="KEGG" id="bbro:BAU06_21490"/>
<dbReference type="EMBL" id="CP016171">
    <property type="protein sequence ID" value="ANN73677.1"/>
    <property type="molecule type" value="Genomic_DNA"/>
</dbReference>
<accession>A0A193FMY3</accession>
<dbReference type="Pfam" id="PF12059">
    <property type="entry name" value="DUF3540"/>
    <property type="match status" value="1"/>
</dbReference>
<dbReference type="InterPro" id="IPR021927">
    <property type="entry name" value="DUF3540"/>
</dbReference>
<reference evidence="3 4" key="1">
    <citation type="submission" date="2016-06" db="EMBL/GenBank/DDBJ databases">
        <title>Complete genome sequences of Bordetella bronchialis and Bordetella flabilis.</title>
        <authorList>
            <person name="LiPuma J.J."/>
            <person name="Spilker T."/>
        </authorList>
    </citation>
    <scope>NUCLEOTIDE SEQUENCE [LARGE SCALE GENOMIC DNA]</scope>
    <source>
        <strain evidence="2 4">AU17976</strain>
        <strain evidence="1 3">AU3182</strain>
    </source>
</reference>
<name>A0A193FMY3_9BORD</name>
<evidence type="ECO:0000313" key="4">
    <source>
        <dbReference type="Proteomes" id="UP000092213"/>
    </source>
</evidence>
<evidence type="ECO:0008006" key="5">
    <source>
        <dbReference type="Google" id="ProtNLM"/>
    </source>
</evidence>
<dbReference type="Proteomes" id="UP000092213">
    <property type="component" value="Chromosome"/>
</dbReference>
<evidence type="ECO:0000313" key="2">
    <source>
        <dbReference type="EMBL" id="ANN73677.1"/>
    </source>
</evidence>
<gene>
    <name evidence="1" type="ORF">BAU06_21490</name>
    <name evidence="2" type="ORF">BAU08_22025</name>
</gene>
<dbReference type="PROSITE" id="PS51257">
    <property type="entry name" value="PROKAR_LIPOPROTEIN"/>
    <property type="match status" value="1"/>
</dbReference>
<dbReference type="EMBL" id="CP016170">
    <property type="protein sequence ID" value="ANN68536.1"/>
    <property type="molecule type" value="Genomic_DNA"/>
</dbReference>
<evidence type="ECO:0000313" key="3">
    <source>
        <dbReference type="Proteomes" id="UP000091897"/>
    </source>
</evidence>
<dbReference type="STRING" id="463025.BAU08_22025"/>
<proteinExistence type="predicted"/>
<sequence>MYHARLVMRDGARYGALTEEGASWVTAAAGCLLQPEVGDLVLLSVAAGQGYILTVLERGTPESIACIEIPGSLRLSVPDGRLEVQARQGVALDAGDALSLRAQSATAAFDRAEVASESLRLAGQDMHTCWTTRTDVSGTRLDIATRGETHLAQSVRRIAGHEDVSAGSLRQTVDEDWSVQAATADLKARDRVAIDAGSVQIG</sequence>
<organism evidence="2 4">
    <name type="scientific">Bordetella bronchialis</name>
    <dbReference type="NCBI Taxonomy" id="463025"/>
    <lineage>
        <taxon>Bacteria</taxon>
        <taxon>Pseudomonadati</taxon>
        <taxon>Pseudomonadota</taxon>
        <taxon>Betaproteobacteria</taxon>
        <taxon>Burkholderiales</taxon>
        <taxon>Alcaligenaceae</taxon>
        <taxon>Bordetella</taxon>
    </lineage>
</organism>
<keyword evidence="3" id="KW-1185">Reference proteome</keyword>
<evidence type="ECO:0000313" key="1">
    <source>
        <dbReference type="EMBL" id="ANN68536.1"/>
    </source>
</evidence>
<dbReference type="Proteomes" id="UP000091897">
    <property type="component" value="Chromosome"/>
</dbReference>
<protein>
    <recommendedName>
        <fullName evidence="5">DUF3540 domain-containing protein</fullName>
    </recommendedName>
</protein>